<keyword evidence="5" id="KW-0378">Hydrolase</keyword>
<evidence type="ECO:0000313" key="14">
    <source>
        <dbReference type="EMBL" id="CAB9506614.1"/>
    </source>
</evidence>
<feature type="active site" evidence="9">
    <location>
        <position position="325"/>
    </location>
</feature>
<protein>
    <submittedName>
        <fullName evidence="14">Aspartic</fullName>
    </submittedName>
</protein>
<name>A0A9N8DVB9_9STRA</name>
<dbReference type="PROSITE" id="PS51767">
    <property type="entry name" value="PEPTIDASE_A1"/>
    <property type="match status" value="1"/>
</dbReference>
<dbReference type="GO" id="GO:0012505">
    <property type="term" value="C:endomembrane system"/>
    <property type="evidence" value="ECO:0007669"/>
    <property type="project" value="UniProtKB-SubCell"/>
</dbReference>
<dbReference type="Proteomes" id="UP001153069">
    <property type="component" value="Unassembled WGS sequence"/>
</dbReference>
<evidence type="ECO:0000256" key="8">
    <source>
        <dbReference type="ARBA" id="ARBA00046288"/>
    </source>
</evidence>
<feature type="active site" evidence="9">
    <location>
        <position position="558"/>
    </location>
</feature>
<dbReference type="GO" id="GO:0004190">
    <property type="term" value="F:aspartic-type endopeptidase activity"/>
    <property type="evidence" value="ECO:0007669"/>
    <property type="project" value="InterPro"/>
</dbReference>
<feature type="region of interest" description="Disordered" evidence="10">
    <location>
        <begin position="209"/>
        <end position="291"/>
    </location>
</feature>
<dbReference type="Pfam" id="PF14543">
    <property type="entry name" value="TAXi_N"/>
    <property type="match status" value="1"/>
</dbReference>
<dbReference type="Gene3D" id="2.40.70.10">
    <property type="entry name" value="Acid Proteases"/>
    <property type="match status" value="2"/>
</dbReference>
<feature type="chain" id="PRO_5040130788" evidence="12">
    <location>
        <begin position="39"/>
        <end position="1249"/>
    </location>
</feature>
<dbReference type="GO" id="GO:0006508">
    <property type="term" value="P:proteolysis"/>
    <property type="evidence" value="ECO:0007669"/>
    <property type="project" value="UniProtKB-KW"/>
</dbReference>
<dbReference type="PANTHER" id="PTHR13683:SF375">
    <property type="entry name" value="PEPTIDASE A1 DOMAIN-CONTAINING PROTEIN"/>
    <property type="match status" value="1"/>
</dbReference>
<dbReference type="CDD" id="cd05471">
    <property type="entry name" value="pepsin_like"/>
    <property type="match status" value="1"/>
</dbReference>
<comment type="similarity">
    <text evidence="1">Belongs to the peptidase A1 family.</text>
</comment>
<feature type="signal peptide" evidence="12">
    <location>
        <begin position="1"/>
        <end position="38"/>
    </location>
</feature>
<feature type="compositionally biased region" description="Low complexity" evidence="10">
    <location>
        <begin position="104"/>
        <end position="119"/>
    </location>
</feature>
<dbReference type="EMBL" id="CAICTM010000272">
    <property type="protein sequence ID" value="CAB9506614.1"/>
    <property type="molecule type" value="Genomic_DNA"/>
</dbReference>
<dbReference type="OrthoDB" id="2747330at2759"/>
<feature type="compositionally biased region" description="Polar residues" evidence="10">
    <location>
        <begin position="39"/>
        <end position="55"/>
    </location>
</feature>
<feature type="compositionally biased region" description="Polar residues" evidence="10">
    <location>
        <begin position="237"/>
        <end position="250"/>
    </location>
</feature>
<dbReference type="AlphaFoldDB" id="A0A9N8DVB9"/>
<dbReference type="PANTHER" id="PTHR13683">
    <property type="entry name" value="ASPARTYL PROTEASES"/>
    <property type="match status" value="1"/>
</dbReference>
<keyword evidence="6 11" id="KW-1133">Transmembrane helix</keyword>
<evidence type="ECO:0000256" key="12">
    <source>
        <dbReference type="SAM" id="SignalP"/>
    </source>
</evidence>
<feature type="compositionally biased region" description="Low complexity" evidence="10">
    <location>
        <begin position="278"/>
        <end position="290"/>
    </location>
</feature>
<feature type="compositionally biased region" description="Low complexity" evidence="10">
    <location>
        <begin position="224"/>
        <end position="236"/>
    </location>
</feature>
<sequence length="1249" mass="139826">MTIPSRNIQDQSHRRCGWRPRVLLWLILLQEGAFKAASSQTADRSTQNNLVQSASFHPEKPGLQENEKEKEKQHQPPKILSFDLRPTSVLGHQRRRRQRKRRLQQCNNNIINNTNTSGSNCSFTTQDSINNQHDNDHEDWWFHPNSNAVYATIPKQDDPSLDEENDPSLQDFHRYRHLSRHERQFRIENGFDLQPDWDGIYHFANHTEHDDEHQASEGKDWDNLNDTSTTTTNLSSIPVQDNNKPTSNVSIKAETTRIDNDNTTIDDIDSTARRRNLRSSSSSTTHSGGTFNNYQGVALSQGYGTHYANAWVGSPTPQRKTLIVDTGSHYTAFPCTGCRNCGLQHHTDPYYNPLKSNTFHVLKCNECREGVTCQDDRCVFSQSYTEGSSWEAYQVRDKFYCGGNDFLGAVDPNHQKYAIDFMFGCQLSLNGLFISQLADGIIGMSMYDTTLTKQMYNKGRLEHNIFALCYRRELGSSKRGVSAGSMTLGGVSNSLDTSPMIYAKNMATIGFYTVYVKGIYIRSGGGQSARTPSHGDYRIHKVPLNVHKVNSGKGVIVDSGTTDTYLNKNMARSFNKMWKKVTGRDYAHSPITLNDEQLRSLPTILVQCQAYDMRMDPSLKDPDSVVGYVGKLDPSSPTDLLIAIPATNYMEFSPRTKQYASRVYFTETSGGVLGSNTMQGHNVVFDWENGRIGFAESSCTYDRSDAPKQSEEGRYSNDCSLGTPVLSQRCIETVDEQLCDNNPSNVALLGTETWTLPVEHPGIESGLSCLEAVRKQSPTSELGPSSISCNGDGVCTELRPCQLKCNELRGAKDVAPAKTTGSTGDEEDKCKDAFWSACDYRCNQTKVQSLLHTDEQCHEVARTSRPCHKDACGRSDPCRVPFIVHAIYVFRGVTPSQWSPWEEDIFAEALTRSFNSLSRSDLFRAGDVKVMLARPWLASDDIESVSSMDADGSEDDALGIKVVVQISVFNRNVKIQSMDSSNQAPAEKSATNHIGEMVKNLTDALRSSQASASTCKDSDLFELAKNARLIAYGIPELPNFMQQLVGDVRTVETERSLDNQEHESAFTPLLNDQDSVDQSRLVSSWTIRTDVDDEINYYGPPEPLFFTILRYVHRIALVTFCFSLFVFMWGVSVQSMDIMVVAYNSGRLWLPGGRNGDSEMDHLTDIDDQVEHVKNIDTRNGSSMRRRFSIGRHKSESFLGDSRPGGSSTTPKAVEMTSLKGSETRNGSHKKRRSSGTDSDRKLNHQQST</sequence>
<evidence type="ECO:0000256" key="10">
    <source>
        <dbReference type="SAM" id="MobiDB-lite"/>
    </source>
</evidence>
<evidence type="ECO:0000256" key="6">
    <source>
        <dbReference type="ARBA" id="ARBA00022989"/>
    </source>
</evidence>
<feature type="region of interest" description="Disordered" evidence="10">
    <location>
        <begin position="1195"/>
        <end position="1249"/>
    </location>
</feature>
<evidence type="ECO:0000259" key="13">
    <source>
        <dbReference type="PROSITE" id="PS51767"/>
    </source>
</evidence>
<dbReference type="InterPro" id="IPR021109">
    <property type="entry name" value="Peptidase_aspartic_dom_sf"/>
</dbReference>
<evidence type="ECO:0000256" key="11">
    <source>
        <dbReference type="SAM" id="Phobius"/>
    </source>
</evidence>
<dbReference type="InterPro" id="IPR032861">
    <property type="entry name" value="TAXi_N"/>
</dbReference>
<dbReference type="InterPro" id="IPR033121">
    <property type="entry name" value="PEPTIDASE_A1"/>
</dbReference>
<evidence type="ECO:0000313" key="15">
    <source>
        <dbReference type="Proteomes" id="UP001153069"/>
    </source>
</evidence>
<keyword evidence="4 12" id="KW-0732">Signal</keyword>
<dbReference type="InterPro" id="IPR034164">
    <property type="entry name" value="Pepsin-like_dom"/>
</dbReference>
<keyword evidence="2" id="KW-0645">Protease</keyword>
<keyword evidence="3 11" id="KW-0812">Transmembrane</keyword>
<feature type="region of interest" description="Disordered" evidence="10">
    <location>
        <begin position="39"/>
        <end position="119"/>
    </location>
</feature>
<dbReference type="InterPro" id="IPR001461">
    <property type="entry name" value="Aspartic_peptidase_A1"/>
</dbReference>
<evidence type="ECO:0000256" key="4">
    <source>
        <dbReference type="ARBA" id="ARBA00022729"/>
    </source>
</evidence>
<proteinExistence type="inferred from homology"/>
<feature type="compositionally biased region" description="Basic and acidic residues" evidence="10">
    <location>
        <begin position="57"/>
        <end position="74"/>
    </location>
</feature>
<dbReference type="SUPFAM" id="SSF50630">
    <property type="entry name" value="Acid proteases"/>
    <property type="match status" value="1"/>
</dbReference>
<organism evidence="14 15">
    <name type="scientific">Seminavis robusta</name>
    <dbReference type="NCBI Taxonomy" id="568900"/>
    <lineage>
        <taxon>Eukaryota</taxon>
        <taxon>Sar</taxon>
        <taxon>Stramenopiles</taxon>
        <taxon>Ochrophyta</taxon>
        <taxon>Bacillariophyta</taxon>
        <taxon>Bacillariophyceae</taxon>
        <taxon>Bacillariophycidae</taxon>
        <taxon>Naviculales</taxon>
        <taxon>Naviculaceae</taxon>
        <taxon>Seminavis</taxon>
    </lineage>
</organism>
<evidence type="ECO:0000256" key="5">
    <source>
        <dbReference type="ARBA" id="ARBA00022801"/>
    </source>
</evidence>
<keyword evidence="7 11" id="KW-0472">Membrane</keyword>
<evidence type="ECO:0000256" key="2">
    <source>
        <dbReference type="ARBA" id="ARBA00022670"/>
    </source>
</evidence>
<evidence type="ECO:0000256" key="9">
    <source>
        <dbReference type="PIRSR" id="PIRSR601461-1"/>
    </source>
</evidence>
<dbReference type="PROSITE" id="PS00141">
    <property type="entry name" value="ASP_PROTEASE"/>
    <property type="match status" value="1"/>
</dbReference>
<evidence type="ECO:0000256" key="1">
    <source>
        <dbReference type="ARBA" id="ARBA00007447"/>
    </source>
</evidence>
<feature type="transmembrane region" description="Helical" evidence="11">
    <location>
        <begin position="1111"/>
        <end position="1131"/>
    </location>
</feature>
<comment type="caution">
    <text evidence="14">The sequence shown here is derived from an EMBL/GenBank/DDBJ whole genome shotgun (WGS) entry which is preliminary data.</text>
</comment>
<comment type="subcellular location">
    <subcellularLocation>
        <location evidence="8">Endomembrane system</location>
        <topology evidence="8">Single-pass type I membrane protein</topology>
    </subcellularLocation>
</comment>
<keyword evidence="15" id="KW-1185">Reference proteome</keyword>
<evidence type="ECO:0000256" key="7">
    <source>
        <dbReference type="ARBA" id="ARBA00023136"/>
    </source>
</evidence>
<dbReference type="InterPro" id="IPR001969">
    <property type="entry name" value="Aspartic_peptidase_AS"/>
</dbReference>
<feature type="compositionally biased region" description="Basic residues" evidence="10">
    <location>
        <begin position="92"/>
        <end position="103"/>
    </location>
</feature>
<gene>
    <name evidence="14" type="ORF">SEMRO_273_G105020.1</name>
</gene>
<evidence type="ECO:0000256" key="3">
    <source>
        <dbReference type="ARBA" id="ARBA00022692"/>
    </source>
</evidence>
<feature type="compositionally biased region" description="Basic and acidic residues" evidence="10">
    <location>
        <begin position="209"/>
        <end position="222"/>
    </location>
</feature>
<reference evidence="14" key="1">
    <citation type="submission" date="2020-06" db="EMBL/GenBank/DDBJ databases">
        <authorList>
            <consortium name="Plant Systems Biology data submission"/>
        </authorList>
    </citation>
    <scope>NUCLEOTIDE SEQUENCE</scope>
    <source>
        <strain evidence="14">D6</strain>
    </source>
</reference>
<feature type="domain" description="Peptidase A1" evidence="13">
    <location>
        <begin position="306"/>
        <end position="695"/>
    </location>
</feature>
<accession>A0A9N8DVB9</accession>